<evidence type="ECO:0000313" key="3">
    <source>
        <dbReference type="Proteomes" id="UP000033710"/>
    </source>
</evidence>
<name>A0A0F2LVC2_SPOSC</name>
<dbReference type="Proteomes" id="UP000033710">
    <property type="component" value="Unassembled WGS sequence"/>
</dbReference>
<dbReference type="GeneID" id="27663534"/>
<dbReference type="KEGG" id="ssck:SPSK_01330"/>
<gene>
    <name evidence="2" type="ORF">SPSK_01330</name>
</gene>
<dbReference type="AlphaFoldDB" id="A0A0F2LVC2"/>
<reference evidence="2 3" key="1">
    <citation type="journal article" date="2014" name="BMC Genomics">
        <title>Comparative genomics of the major fungal agents of human and animal Sporotrichosis: Sporothrix schenckii and Sporothrix brasiliensis.</title>
        <authorList>
            <person name="Teixeira M.M."/>
            <person name="de Almeida L.G."/>
            <person name="Kubitschek-Barreira P."/>
            <person name="Alves F.L."/>
            <person name="Kioshima E.S."/>
            <person name="Abadio A.K."/>
            <person name="Fernandes L."/>
            <person name="Derengowski L.S."/>
            <person name="Ferreira K.S."/>
            <person name="Souza R.C."/>
            <person name="Ruiz J.C."/>
            <person name="de Andrade N.C."/>
            <person name="Paes H.C."/>
            <person name="Nicola A.M."/>
            <person name="Albuquerque P."/>
            <person name="Gerber A.L."/>
            <person name="Martins V.P."/>
            <person name="Peconick L.D."/>
            <person name="Neto A.V."/>
            <person name="Chaucanez C.B."/>
            <person name="Silva P.A."/>
            <person name="Cunha O.L."/>
            <person name="de Oliveira F.F."/>
            <person name="dos Santos T.C."/>
            <person name="Barros A.L."/>
            <person name="Soares M.A."/>
            <person name="de Oliveira L.M."/>
            <person name="Marini M.M."/>
            <person name="Villalobos-Duno H."/>
            <person name="Cunha M.M."/>
            <person name="de Hoog S."/>
            <person name="da Silveira J.F."/>
            <person name="Henrissat B."/>
            <person name="Nino-Vega G.A."/>
            <person name="Cisalpino P.S."/>
            <person name="Mora-Montes H.M."/>
            <person name="Almeida S.R."/>
            <person name="Stajich J.E."/>
            <person name="Lopes-Bezerra L.M."/>
            <person name="Vasconcelos A.T."/>
            <person name="Felipe M.S."/>
        </authorList>
    </citation>
    <scope>NUCLEOTIDE SEQUENCE [LARGE SCALE GENOMIC DNA]</scope>
    <source>
        <strain evidence="2 3">1099-18</strain>
    </source>
</reference>
<protein>
    <submittedName>
        <fullName evidence="2">Uncharacterized protein</fullName>
    </submittedName>
</protein>
<dbReference type="VEuPathDB" id="FungiDB:SPSK_01330"/>
<feature type="compositionally biased region" description="Basic and acidic residues" evidence="1">
    <location>
        <begin position="1"/>
        <end position="16"/>
    </location>
</feature>
<evidence type="ECO:0000313" key="2">
    <source>
        <dbReference type="EMBL" id="KJR81413.1"/>
    </source>
</evidence>
<feature type="region of interest" description="Disordered" evidence="1">
    <location>
        <begin position="1"/>
        <end position="44"/>
    </location>
</feature>
<comment type="caution">
    <text evidence="2">The sequence shown here is derived from an EMBL/GenBank/DDBJ whole genome shotgun (WGS) entry which is preliminary data.</text>
</comment>
<dbReference type="EMBL" id="AXCR01000011">
    <property type="protein sequence ID" value="KJR81413.1"/>
    <property type="molecule type" value="Genomic_DNA"/>
</dbReference>
<proteinExistence type="predicted"/>
<accession>A0A0F2LVC2</accession>
<feature type="compositionally biased region" description="Basic and acidic residues" evidence="1">
    <location>
        <begin position="23"/>
        <end position="36"/>
    </location>
</feature>
<reference evidence="2 3" key="2">
    <citation type="journal article" date="2015" name="Eukaryot. Cell">
        <title>Asexual propagation of a virulent clone complex in a human and feline outbreak of sporotrichosis.</title>
        <authorList>
            <person name="Teixeira Mde M."/>
            <person name="Rodrigues A.M."/>
            <person name="Tsui C.K."/>
            <person name="de Almeida L.G."/>
            <person name="Van Diepeningen A.D."/>
            <person name="van den Ende B.G."/>
            <person name="Fernandes G.F."/>
            <person name="Kano R."/>
            <person name="Hamelin R.C."/>
            <person name="Lopes-Bezerra L.M."/>
            <person name="Vasconcelos A.T."/>
            <person name="de Hoog S."/>
            <person name="de Camargo Z.P."/>
            <person name="Felipe M.S."/>
        </authorList>
    </citation>
    <scope>NUCLEOTIDE SEQUENCE [LARGE SCALE GENOMIC DNA]</scope>
    <source>
        <strain evidence="2 3">1099-18</strain>
    </source>
</reference>
<sequence>MFRDDAPILNPHDGETRTTCLPYDRKGKAKQAERQKRQNLVGSGCRQQVQPLTADAFKRVTGFENEAAGEKTLQGEVD</sequence>
<dbReference type="RefSeq" id="XP_016584089.1">
    <property type="nucleotide sequence ID" value="XM_016728257.1"/>
</dbReference>
<evidence type="ECO:0000256" key="1">
    <source>
        <dbReference type="SAM" id="MobiDB-lite"/>
    </source>
</evidence>
<organism evidence="2 3">
    <name type="scientific">Sporothrix schenckii 1099-18</name>
    <dbReference type="NCBI Taxonomy" id="1397361"/>
    <lineage>
        <taxon>Eukaryota</taxon>
        <taxon>Fungi</taxon>
        <taxon>Dikarya</taxon>
        <taxon>Ascomycota</taxon>
        <taxon>Pezizomycotina</taxon>
        <taxon>Sordariomycetes</taxon>
        <taxon>Sordariomycetidae</taxon>
        <taxon>Ophiostomatales</taxon>
        <taxon>Ophiostomataceae</taxon>
        <taxon>Sporothrix</taxon>
    </lineage>
</organism>